<gene>
    <name evidence="1" type="ORF">C5F51_35960</name>
</gene>
<reference evidence="1 2" key="1">
    <citation type="submission" date="2018-02" db="EMBL/GenBank/DDBJ databases">
        <title>8 Nocardia nova and 1 Nocardia cyriacigeorgica strain used for evolution to TMP-SMX.</title>
        <authorList>
            <person name="Mehta H."/>
            <person name="Weng J."/>
            <person name="Shamoo Y."/>
        </authorList>
    </citation>
    <scope>NUCLEOTIDE SEQUENCE [LARGE SCALE GENOMIC DNA]</scope>
    <source>
        <strain evidence="1 2">BAA2227</strain>
    </source>
</reference>
<dbReference type="AlphaFoldDB" id="A0A2S5ZUH9"/>
<sequence>MLVSVVEINSAAAMVQVLRRVGASVDDVARILSRDTEAIARRMRSTKGVLENADSDVASAVRSTVADHRKASSHYSGIYPGRWHQLSVRRVENGPARVADELERIYRAGDRSRWANYDPKLFQQGHRSLEMWLKTEGPLAPLSEHYGLNCWEMVTYAATRAGVLDKPRLRELIELRRRPDGTWNGDHLDMWLQRMGDWLIPEGRRTYTGAPGGPVPERGDIVMWNANAEHVTVATGRTGADGSPELYSSWYLPKHPLTWDEVTKSFSQVTDSVQITTVDELTKGMYALRYKGEPCYDPTVPFEIIFGRGPW</sequence>
<organism evidence="1 2">
    <name type="scientific">Nocardia nova</name>
    <dbReference type="NCBI Taxonomy" id="37330"/>
    <lineage>
        <taxon>Bacteria</taxon>
        <taxon>Bacillati</taxon>
        <taxon>Actinomycetota</taxon>
        <taxon>Actinomycetes</taxon>
        <taxon>Mycobacteriales</taxon>
        <taxon>Nocardiaceae</taxon>
        <taxon>Nocardia</taxon>
    </lineage>
</organism>
<evidence type="ECO:0000313" key="1">
    <source>
        <dbReference type="EMBL" id="PPJ18828.1"/>
    </source>
</evidence>
<keyword evidence="2" id="KW-1185">Reference proteome</keyword>
<proteinExistence type="predicted"/>
<protein>
    <submittedName>
        <fullName evidence="1">Uncharacterized protein</fullName>
    </submittedName>
</protein>
<dbReference type="EMBL" id="PSZD01000051">
    <property type="protein sequence ID" value="PPJ18828.1"/>
    <property type="molecule type" value="Genomic_DNA"/>
</dbReference>
<name>A0A2S5ZUH9_9NOCA</name>
<evidence type="ECO:0000313" key="2">
    <source>
        <dbReference type="Proteomes" id="UP000238356"/>
    </source>
</evidence>
<comment type="caution">
    <text evidence="1">The sequence shown here is derived from an EMBL/GenBank/DDBJ whole genome shotgun (WGS) entry which is preliminary data.</text>
</comment>
<dbReference type="Proteomes" id="UP000238356">
    <property type="component" value="Unassembled WGS sequence"/>
</dbReference>
<accession>A0A2S5ZUH9</accession>